<protein>
    <submittedName>
        <fullName evidence="1">Uncharacterized protein</fullName>
    </submittedName>
</protein>
<proteinExistence type="predicted"/>
<dbReference type="EMBL" id="GL629997">
    <property type="protein sequence ID" value="EFW99178.1"/>
    <property type="molecule type" value="Genomic_DNA"/>
</dbReference>
<dbReference type="RefSeq" id="XP_014168661.1">
    <property type="nucleotide sequence ID" value="XM_014313186.1"/>
</dbReference>
<dbReference type="SUPFAM" id="SSF50494">
    <property type="entry name" value="Trypsin-like serine proteases"/>
    <property type="match status" value="1"/>
</dbReference>
<dbReference type="InParanoid" id="F0XSZ4"/>
<dbReference type="HOGENOM" id="CLU_039850_0_0_1"/>
<dbReference type="STRING" id="655863.F0XSZ4"/>
<evidence type="ECO:0000313" key="1">
    <source>
        <dbReference type="EMBL" id="EFW99178.1"/>
    </source>
</evidence>
<name>F0XSZ4_GROCL</name>
<dbReference type="Proteomes" id="UP000007796">
    <property type="component" value="Unassembled WGS sequence"/>
</dbReference>
<reference evidence="1 2" key="1">
    <citation type="journal article" date="2011" name="Proc. Natl. Acad. Sci. U.S.A.">
        <title>Genome and transcriptome analyses of the mountain pine beetle-fungal symbiont Grosmannia clavigera, a lodgepole pine pathogen.</title>
        <authorList>
            <person name="DiGuistini S."/>
            <person name="Wang Y."/>
            <person name="Liao N.Y."/>
            <person name="Taylor G."/>
            <person name="Tanguay P."/>
            <person name="Feau N."/>
            <person name="Henrissat B."/>
            <person name="Chan S.K."/>
            <person name="Hesse-Orce U."/>
            <person name="Alamouti S.M."/>
            <person name="Tsui C.K.M."/>
            <person name="Docking R.T."/>
            <person name="Levasseur A."/>
            <person name="Haridas S."/>
            <person name="Robertson G."/>
            <person name="Birol I."/>
            <person name="Holt R.A."/>
            <person name="Marra M.A."/>
            <person name="Hamelin R.C."/>
            <person name="Hirst M."/>
            <person name="Jones S.J.M."/>
            <person name="Bohlmann J."/>
            <person name="Breuil C."/>
        </authorList>
    </citation>
    <scope>NUCLEOTIDE SEQUENCE [LARGE SCALE GENOMIC DNA]</scope>
    <source>
        <strain evidence="2">kw1407 / UAMH 11150</strain>
    </source>
</reference>
<dbReference type="eggNOG" id="ENOG502SRZJ">
    <property type="taxonomic scope" value="Eukaryota"/>
</dbReference>
<organism evidence="2">
    <name type="scientific">Grosmannia clavigera (strain kw1407 / UAMH 11150)</name>
    <name type="common">Blue stain fungus</name>
    <name type="synonym">Graphiocladiella clavigera</name>
    <dbReference type="NCBI Taxonomy" id="655863"/>
    <lineage>
        <taxon>Eukaryota</taxon>
        <taxon>Fungi</taxon>
        <taxon>Dikarya</taxon>
        <taxon>Ascomycota</taxon>
        <taxon>Pezizomycotina</taxon>
        <taxon>Sordariomycetes</taxon>
        <taxon>Sordariomycetidae</taxon>
        <taxon>Ophiostomatales</taxon>
        <taxon>Ophiostomataceae</taxon>
        <taxon>Leptographium</taxon>
    </lineage>
</organism>
<dbReference type="OrthoDB" id="4155294at2759"/>
<gene>
    <name evidence="1" type="ORF">CMQ_5599</name>
</gene>
<sequence>MCENHGSEKAYLFPIVAEFSLSRTNICAEKSFKNKYSISERDLRELTARIIAYFNADIPGVSVVEVMFTFYGFFHIFLSDEVNIGKVSEAFPRRVADCFVYYNNISDLRHPDSMQQMARRDITPQPTAAIIDDTEYSVFRPGVLVCSEMRTGTARSTLGVLVKDDNGNGYVTAASHRMADNGIVMTPKTGRIVGTVSADIPRTDIALVDLNKDVEFENQPFETAPDIPSSFTRLATEDDDLTHDTCFLDSPFSGVLEGVVAGTSIRVEGTEHIGYIWQYYGQLQGRICPPDGTCGAPICNENGVVSDGNFSGLSASVSASGLKHANFELSL</sequence>
<accession>F0XSZ4</accession>
<keyword evidence="2" id="KW-1185">Reference proteome</keyword>
<evidence type="ECO:0000313" key="2">
    <source>
        <dbReference type="Proteomes" id="UP000007796"/>
    </source>
</evidence>
<dbReference type="InterPro" id="IPR009003">
    <property type="entry name" value="Peptidase_S1_PA"/>
</dbReference>
<dbReference type="GeneID" id="25978938"/>
<dbReference type="AlphaFoldDB" id="F0XSZ4"/>